<dbReference type="InterPro" id="IPR001590">
    <property type="entry name" value="Peptidase_M12B"/>
</dbReference>
<organism evidence="10 11">
    <name type="scientific">Elysia marginata</name>
    <dbReference type="NCBI Taxonomy" id="1093978"/>
    <lineage>
        <taxon>Eukaryota</taxon>
        <taxon>Metazoa</taxon>
        <taxon>Spiralia</taxon>
        <taxon>Lophotrochozoa</taxon>
        <taxon>Mollusca</taxon>
        <taxon>Gastropoda</taxon>
        <taxon>Heterobranchia</taxon>
        <taxon>Euthyneura</taxon>
        <taxon>Panpulmonata</taxon>
        <taxon>Sacoglossa</taxon>
        <taxon>Placobranchoidea</taxon>
        <taxon>Plakobranchidae</taxon>
        <taxon>Elysia</taxon>
    </lineage>
</organism>
<comment type="caution">
    <text evidence="8">Lacks conserved residue(s) required for the propagation of feature annotation.</text>
</comment>
<evidence type="ECO:0000256" key="3">
    <source>
        <dbReference type="ARBA" id="ARBA00022801"/>
    </source>
</evidence>
<evidence type="ECO:0000313" key="10">
    <source>
        <dbReference type="EMBL" id="GFR73640.1"/>
    </source>
</evidence>
<evidence type="ECO:0000256" key="6">
    <source>
        <dbReference type="ARBA" id="ARBA00023157"/>
    </source>
</evidence>
<gene>
    <name evidence="10" type="ORF">ElyMa_002142300</name>
</gene>
<dbReference type="GO" id="GO:0006508">
    <property type="term" value="P:proteolysis"/>
    <property type="evidence" value="ECO:0007669"/>
    <property type="project" value="UniProtKB-KW"/>
</dbReference>
<keyword evidence="4 8" id="KW-0862">Zinc</keyword>
<evidence type="ECO:0000313" key="11">
    <source>
        <dbReference type="Proteomes" id="UP000762676"/>
    </source>
</evidence>
<dbReference type="InterPro" id="IPR024079">
    <property type="entry name" value="MetalloPept_cat_dom_sf"/>
</dbReference>
<dbReference type="PROSITE" id="PS50215">
    <property type="entry name" value="ADAM_MEPRO"/>
    <property type="match status" value="1"/>
</dbReference>
<feature type="binding site" evidence="8">
    <location>
        <position position="35"/>
    </location>
    <ligand>
        <name>Zn(2+)</name>
        <dbReference type="ChEBI" id="CHEBI:29105"/>
        <note>catalytic</note>
    </ligand>
</feature>
<feature type="active site" evidence="8">
    <location>
        <position position="26"/>
    </location>
</feature>
<proteinExistence type="predicted"/>
<evidence type="ECO:0000256" key="7">
    <source>
        <dbReference type="ARBA" id="ARBA00023180"/>
    </source>
</evidence>
<protein>
    <submittedName>
        <fullName evidence="10">A disintegrin and metalloproteinase with thrombospondin motifs 4</fullName>
    </submittedName>
</protein>
<dbReference type="InterPro" id="IPR041645">
    <property type="entry name" value="ADAMTS_CR_2"/>
</dbReference>
<dbReference type="GO" id="GO:0004222">
    <property type="term" value="F:metalloendopeptidase activity"/>
    <property type="evidence" value="ECO:0007669"/>
    <property type="project" value="InterPro"/>
</dbReference>
<name>A0AAV4FMW2_9GAST</name>
<feature type="binding site" evidence="8">
    <location>
        <position position="29"/>
    </location>
    <ligand>
        <name>Zn(2+)</name>
        <dbReference type="ChEBI" id="CHEBI:29105"/>
        <note>catalytic</note>
    </ligand>
</feature>
<feature type="domain" description="Peptidase M12B" evidence="9">
    <location>
        <begin position="1"/>
        <end position="82"/>
    </location>
</feature>
<accession>A0AAV4FMW2</accession>
<keyword evidence="3" id="KW-0378">Hydrolase</keyword>
<dbReference type="SUPFAM" id="SSF55486">
    <property type="entry name" value="Metalloproteases ('zincins'), catalytic domain"/>
    <property type="match status" value="1"/>
</dbReference>
<evidence type="ECO:0000256" key="5">
    <source>
        <dbReference type="ARBA" id="ARBA00023049"/>
    </source>
</evidence>
<evidence type="ECO:0000259" key="9">
    <source>
        <dbReference type="PROSITE" id="PS50215"/>
    </source>
</evidence>
<keyword evidence="11" id="KW-1185">Reference proteome</keyword>
<dbReference type="Pfam" id="PF17771">
    <property type="entry name" value="ADAMTS_CR_2"/>
    <property type="match status" value="1"/>
</dbReference>
<keyword evidence="7" id="KW-0325">Glycoprotein</keyword>
<keyword evidence="2 8" id="KW-0479">Metal-binding</keyword>
<evidence type="ECO:0000256" key="8">
    <source>
        <dbReference type="PROSITE-ProRule" id="PRU00276"/>
    </source>
</evidence>
<reference evidence="10 11" key="1">
    <citation type="journal article" date="2021" name="Elife">
        <title>Chloroplast acquisition without the gene transfer in kleptoplastic sea slugs, Plakobranchus ocellatus.</title>
        <authorList>
            <person name="Maeda T."/>
            <person name="Takahashi S."/>
            <person name="Yoshida T."/>
            <person name="Shimamura S."/>
            <person name="Takaki Y."/>
            <person name="Nagai Y."/>
            <person name="Toyoda A."/>
            <person name="Suzuki Y."/>
            <person name="Arimoto A."/>
            <person name="Ishii H."/>
            <person name="Satoh N."/>
            <person name="Nishiyama T."/>
            <person name="Hasebe M."/>
            <person name="Maruyama T."/>
            <person name="Minagawa J."/>
            <person name="Obokata J."/>
            <person name="Shigenobu S."/>
        </authorList>
    </citation>
    <scope>NUCLEOTIDE SEQUENCE [LARGE SCALE GENOMIC DNA]</scope>
</reference>
<dbReference type="Gene3D" id="3.40.1620.60">
    <property type="match status" value="1"/>
</dbReference>
<keyword evidence="6" id="KW-1015">Disulfide bond</keyword>
<dbReference type="AlphaFoldDB" id="A0AAV4FMW2"/>
<evidence type="ECO:0000256" key="4">
    <source>
        <dbReference type="ARBA" id="ARBA00022833"/>
    </source>
</evidence>
<comment type="caution">
    <text evidence="10">The sequence shown here is derived from an EMBL/GenBank/DDBJ whole genome shotgun (WGS) entry which is preliminary data.</text>
</comment>
<dbReference type="EMBL" id="BMAT01004452">
    <property type="protein sequence ID" value="GFR73640.1"/>
    <property type="molecule type" value="Genomic_DNA"/>
</dbReference>
<dbReference type="Proteomes" id="UP000762676">
    <property type="component" value="Unassembled WGS sequence"/>
</dbReference>
<feature type="binding site" evidence="8">
    <location>
        <position position="25"/>
    </location>
    <ligand>
        <name>Zn(2+)</name>
        <dbReference type="ChEBI" id="CHEBI:29105"/>
        <note>catalytic</note>
    </ligand>
</feature>
<keyword evidence="1" id="KW-0645">Protease</keyword>
<dbReference type="GO" id="GO:0046872">
    <property type="term" value="F:metal ion binding"/>
    <property type="evidence" value="ECO:0007669"/>
    <property type="project" value="UniProtKB-KW"/>
</dbReference>
<keyword evidence="5 10" id="KW-0482">Metalloprotease</keyword>
<evidence type="ECO:0000256" key="2">
    <source>
        <dbReference type="ARBA" id="ARBA00022723"/>
    </source>
</evidence>
<evidence type="ECO:0000256" key="1">
    <source>
        <dbReference type="ARBA" id="ARBA00022670"/>
    </source>
</evidence>
<sequence>MCHPNAYQTSVVTFGGQATGVTQAHEIAHIFGALHNGKEGHHVMRSARSFEYLERFTFTECSAHDIKQYLDRNGDHCLLQTKSSSRVPNVPVEKYSGRLFNADTLCRQIYGPESFACNLKKGADLRRTPDEDPDCLYIGCQDPNTKDRLHCFDIQTPEGMPCDHNKVCKRGKCVSNMYSKFAQACKSGCMLGDQHVVFVNGGKTSCEGAFKIYGLDMCSNWNPIKYQCCEFCYNKAKATGICMGDYPTVNVDQRSYSCQTAVDMFGINKMCKDSYGNSRCCQTCELARISDDCYGDELYVNVGNKGVSCAEGLRLAGDNLCTSKYGRKRCCSTCIHRPGVGKRSVDHIPMEKGEVETATVTPLTVEAP</sequence>
<dbReference type="Gene3D" id="3.40.390.10">
    <property type="entry name" value="Collagenase (Catalytic Domain)"/>
    <property type="match status" value="1"/>
</dbReference>